<evidence type="ECO:0000256" key="1">
    <source>
        <dbReference type="ARBA" id="ARBA00007261"/>
    </source>
</evidence>
<feature type="region of interest" description="Disordered" evidence="7">
    <location>
        <begin position="317"/>
        <end position="359"/>
    </location>
</feature>
<dbReference type="GO" id="GO:0051603">
    <property type="term" value="P:proteolysis involved in protein catabolic process"/>
    <property type="evidence" value="ECO:0007669"/>
    <property type="project" value="TreeGrafter"/>
</dbReference>
<dbReference type="KEGG" id="cim:CIMG_06411"/>
<dbReference type="GO" id="GO:0005739">
    <property type="term" value="C:mitochondrion"/>
    <property type="evidence" value="ECO:0007669"/>
    <property type="project" value="TreeGrafter"/>
</dbReference>
<dbReference type="InterPro" id="IPR007863">
    <property type="entry name" value="Peptidase_M16_C"/>
</dbReference>
<reference evidence="13" key="2">
    <citation type="journal article" date="2010" name="Genome Res.">
        <title>Population genomic sequencing of Coccidioides fungi reveals recent hybridization and transposon control.</title>
        <authorList>
            <person name="Neafsey D.E."/>
            <person name="Barker B.M."/>
            <person name="Sharpton T.J."/>
            <person name="Stajich J.E."/>
            <person name="Park D.J."/>
            <person name="Whiston E."/>
            <person name="Hung C.-Y."/>
            <person name="McMahan C."/>
            <person name="White J."/>
            <person name="Sykes S."/>
            <person name="Heiman D."/>
            <person name="Young S."/>
            <person name="Zeng Q."/>
            <person name="Abouelleil A."/>
            <person name="Aftuck L."/>
            <person name="Bessette D."/>
            <person name="Brown A."/>
            <person name="FitzGerald M."/>
            <person name="Lui A."/>
            <person name="Macdonald J.P."/>
            <person name="Priest M."/>
            <person name="Orbach M.J."/>
            <person name="Galgiani J.N."/>
            <person name="Kirkland T.N."/>
            <person name="Cole G.T."/>
            <person name="Birren B.W."/>
            <person name="Henn M.R."/>
            <person name="Taylor J.W."/>
            <person name="Rounsley S.D."/>
        </authorList>
    </citation>
    <scope>GENOME REANNOTATION</scope>
    <source>
        <strain evidence="13">RS</strain>
    </source>
</reference>
<dbReference type="OMA" id="WIFDEMK"/>
<evidence type="ECO:0000256" key="6">
    <source>
        <dbReference type="ARBA" id="ARBA00023049"/>
    </source>
</evidence>
<keyword evidence="6" id="KW-0482">Metalloprotease</keyword>
<reference evidence="13" key="1">
    <citation type="journal article" date="2009" name="Genome Res.">
        <title>Comparative genomic analyses of the human fungal pathogens Coccidioides and their relatives.</title>
        <authorList>
            <person name="Sharpton T.J."/>
            <person name="Stajich J.E."/>
            <person name="Rounsley S.D."/>
            <person name="Gardner M.J."/>
            <person name="Wortman J.R."/>
            <person name="Jordar V.S."/>
            <person name="Maiti R."/>
            <person name="Kodira C.D."/>
            <person name="Neafsey D.E."/>
            <person name="Zeng Q."/>
            <person name="Hung C.-Y."/>
            <person name="McMahan C."/>
            <person name="Muszewska A."/>
            <person name="Grynberg M."/>
            <person name="Mandel M.A."/>
            <person name="Kellner E.M."/>
            <person name="Barker B.M."/>
            <person name="Galgiani J.N."/>
            <person name="Orbach M.J."/>
            <person name="Kirkland T.N."/>
            <person name="Cole G.T."/>
            <person name="Henn M.R."/>
            <person name="Birren B.W."/>
            <person name="Taylor J.W."/>
        </authorList>
    </citation>
    <scope>NUCLEOTIDE SEQUENCE [LARGE SCALE GENOMIC DNA]</scope>
    <source>
        <strain evidence="13">RS</strain>
    </source>
</reference>
<organism evidence="12 13">
    <name type="scientific">Coccidioides immitis (strain RS)</name>
    <name type="common">Valley fever fungus</name>
    <dbReference type="NCBI Taxonomy" id="246410"/>
    <lineage>
        <taxon>Eukaryota</taxon>
        <taxon>Fungi</taxon>
        <taxon>Dikarya</taxon>
        <taxon>Ascomycota</taxon>
        <taxon>Pezizomycotina</taxon>
        <taxon>Eurotiomycetes</taxon>
        <taxon>Eurotiomycetidae</taxon>
        <taxon>Onygenales</taxon>
        <taxon>Onygenaceae</taxon>
        <taxon>Coccidioides</taxon>
    </lineage>
</organism>
<evidence type="ECO:0000256" key="3">
    <source>
        <dbReference type="ARBA" id="ARBA00022723"/>
    </source>
</evidence>
<dbReference type="InterPro" id="IPR032632">
    <property type="entry name" value="Peptidase_M16_M"/>
</dbReference>
<keyword evidence="3" id="KW-0479">Metal-binding</keyword>
<evidence type="ECO:0000259" key="11">
    <source>
        <dbReference type="Pfam" id="PF22456"/>
    </source>
</evidence>
<dbReference type="Pfam" id="PF05193">
    <property type="entry name" value="Peptidase_M16_C"/>
    <property type="match status" value="1"/>
</dbReference>
<dbReference type="PANTHER" id="PTHR43690">
    <property type="entry name" value="NARDILYSIN"/>
    <property type="match status" value="1"/>
</dbReference>
<dbReference type="Pfam" id="PF00675">
    <property type="entry name" value="Peptidase_M16"/>
    <property type="match status" value="2"/>
</dbReference>
<keyword evidence="5" id="KW-0862">Zinc</keyword>
<feature type="domain" description="Peptidase M16 C-terminal" evidence="9">
    <location>
        <begin position="441"/>
        <end position="620"/>
    </location>
</feature>
<dbReference type="PANTHER" id="PTHR43690:SF18">
    <property type="entry name" value="INSULIN-DEGRADING ENZYME-RELATED"/>
    <property type="match status" value="1"/>
</dbReference>
<evidence type="ECO:0000256" key="5">
    <source>
        <dbReference type="ARBA" id="ARBA00022833"/>
    </source>
</evidence>
<evidence type="ECO:0000313" key="12">
    <source>
        <dbReference type="EMBL" id="EAS30932.3"/>
    </source>
</evidence>
<gene>
    <name evidence="12" type="ORF">CIMG_06411</name>
</gene>
<feature type="domain" description="Peptidase M16 N-terminal" evidence="8">
    <location>
        <begin position="361"/>
        <end position="415"/>
    </location>
</feature>
<feature type="region of interest" description="Disordered" evidence="7">
    <location>
        <begin position="106"/>
        <end position="189"/>
    </location>
</feature>
<protein>
    <submittedName>
        <fullName evidence="12">A-pheromone processing metallopeptidase Ste23</fullName>
    </submittedName>
</protein>
<evidence type="ECO:0000256" key="4">
    <source>
        <dbReference type="ARBA" id="ARBA00022801"/>
    </source>
</evidence>
<feature type="compositionally biased region" description="Polar residues" evidence="7">
    <location>
        <begin position="317"/>
        <end position="329"/>
    </location>
</feature>
<dbReference type="FunFam" id="3.30.830.10:FF:000003">
    <property type="entry name" value="Insulin-degrading enzyme"/>
    <property type="match status" value="1"/>
</dbReference>
<proteinExistence type="inferred from homology"/>
<comment type="similarity">
    <text evidence="1">Belongs to the peptidase M16 family.</text>
</comment>
<dbReference type="EMBL" id="GG704912">
    <property type="protein sequence ID" value="EAS30932.3"/>
    <property type="molecule type" value="Genomic_DNA"/>
</dbReference>
<dbReference type="InterPro" id="IPR011765">
    <property type="entry name" value="Pept_M16_N"/>
</dbReference>
<keyword evidence="13" id="KW-1185">Reference proteome</keyword>
<dbReference type="SUPFAM" id="SSF63411">
    <property type="entry name" value="LuxS/MPP-like metallohydrolase"/>
    <property type="match status" value="4"/>
</dbReference>
<accession>J3K835</accession>
<dbReference type="Pfam" id="PF16187">
    <property type="entry name" value="Peptidase_M16_M"/>
    <property type="match status" value="1"/>
</dbReference>
<evidence type="ECO:0000256" key="7">
    <source>
        <dbReference type="SAM" id="MobiDB-lite"/>
    </source>
</evidence>
<dbReference type="VEuPathDB" id="FungiDB:CIMG_06411"/>
<dbReference type="GO" id="GO:0005829">
    <property type="term" value="C:cytosol"/>
    <property type="evidence" value="ECO:0007669"/>
    <property type="project" value="TreeGrafter"/>
</dbReference>
<dbReference type="GO" id="GO:0046872">
    <property type="term" value="F:metal ion binding"/>
    <property type="evidence" value="ECO:0007669"/>
    <property type="project" value="UniProtKB-KW"/>
</dbReference>
<dbReference type="MEROPS" id="M16.008"/>
<feature type="domain" description="Peptidase M16 N-terminal" evidence="8">
    <location>
        <begin position="233"/>
        <end position="317"/>
    </location>
</feature>
<sequence>MLPPLPSTIHRLPDRAYPRQSGEWADLRLAAKKQFQYGMVYSADTRLLGGNPAAQQVPAPPFPPLVVAAARRRHCQNIENRTFSLCPPGFVASLLRRCNASPIHSLANNQNHTSREVHPPRPGQDNPSPSSFNIPPTRPRFEVRSSSSSAAPRPLHSPASFSSVRRTSSASASSSSSSSSLPSLASTSPPASIPLPDFEAKMLVESVTDSVEKPVVDDRSYRVIRLANKLEALLVHDPNTDKASASVNVNVGNFSDDDDMPGMAHAVEHLLFMGTEKYPGENDYNQYLAAHSGHSNAYTAATETNYYFEVAATSHSQPVESPQSALPTPSENPTPLGPLVDRRSSTVEESASTTSDPESPLFGALDRFAQFFICPLFLPSTLDRELRAVDSENKKNLQSDPWRLLQLNKSLSNPKHPYHHFSTGNLQTLRDEPQKRGLDVREEFIRFHEKHYSANRMKLVVLGRESLDQLERWVVQLFSDVKNKELPQNRWDDVPPFAPEDMQKMIYAKPVMDTRSLDIFFVYQDEEHMYDSQPSRYISHLIGHEGPGSILAYIKAKGWATELSAGAMPVCPGAAFFNISIRLTEDGLHHHQEVAKVVFQYIALIKENPPEQWIFDEMKNLSEVDFRFKQKSPASRFTSSLSSVMQKPYPREWLISCSLLRRFDPELVTRGLSYLNADNFNIELISQTYPGDWDRREKWYGTEYRVEKVPEELLSEIRAMLESPSAGKIPELHLPHKNEFVPTRLDVEKKEVDKPTQTPSLIRNDERVRVWFKKDDTFWVPKASLEITLRNPLVYATPGNNVKARLYCELVRDALTEYSYDAELAGLEYDLVPSVFGLDVSIIGYNDKMAVLLEKVLHSMKDLEVKPDRFRIVKERLTRGFRNAEYQLPYYQVGNYTRFLTAEKAFINQQLAEELEHIEAEDVATFFPQLLRQTHIEVLAHGNLYKEDALQLTDLVESTFKSRPLPRSQWRVRRNMILPPGSNYIYEYTLKDPANINHCIEYYLFVGSLTDPVLRAKIQLFAQMASEPAFDQLRTKEQLGYVVWSGARYSATTLGYRVIIQSERDCDYLESRIDAFLSRFANYLNDMTDSVFEAHKRSVINKRLEKMKNLSSETNRYWSHIGSEYYDYLQHETDAEAVRPLTKAEIVEFYRQYIDPQSPSRAKLAVHMKAQASASPVASVGQKDVVIEGLHKFLKSVNVEVDGDRLKQAFENVTISSEDISGITDTVKRFLTDEAKVAEDQVASIVERGNQLLAKLLPSIGVKPALTNGEKAAKELKVNGVNGVNGVTSKKPVYITSVPEFKAHLTVSQAAAPIVDLSEYEDFEPKL</sequence>
<dbReference type="STRING" id="246410.J3K835"/>
<dbReference type="Gene3D" id="3.30.830.10">
    <property type="entry name" value="Metalloenzyme, LuxS/M16 peptidase-like"/>
    <property type="match status" value="4"/>
</dbReference>
<dbReference type="InterPro" id="IPR054734">
    <property type="entry name" value="PqqF-like_C_4"/>
</dbReference>
<keyword evidence="2" id="KW-0645">Protease</keyword>
<dbReference type="OrthoDB" id="952271at2759"/>
<feature type="domain" description="Peptidase M16 middle/third" evidence="10">
    <location>
        <begin position="626"/>
        <end position="914"/>
    </location>
</feature>
<keyword evidence="4" id="KW-0378">Hydrolase</keyword>
<evidence type="ECO:0000259" key="9">
    <source>
        <dbReference type="Pfam" id="PF05193"/>
    </source>
</evidence>
<feature type="compositionally biased region" description="Low complexity" evidence="7">
    <location>
        <begin position="145"/>
        <end position="189"/>
    </location>
</feature>
<name>J3K835_COCIM</name>
<evidence type="ECO:0000256" key="2">
    <source>
        <dbReference type="ARBA" id="ARBA00022670"/>
    </source>
</evidence>
<feature type="compositionally biased region" description="Polar residues" evidence="7">
    <location>
        <begin position="125"/>
        <end position="134"/>
    </location>
</feature>
<dbReference type="InParanoid" id="J3K835"/>
<dbReference type="FunFam" id="3.30.830.10:FF:000005">
    <property type="entry name" value="nardilysin isoform X1"/>
    <property type="match status" value="1"/>
</dbReference>
<dbReference type="GeneID" id="4561240"/>
<feature type="domain" description="Coenzyme PQQ synthesis protein F-like C-terminal lobe" evidence="11">
    <location>
        <begin position="1020"/>
        <end position="1118"/>
    </location>
</feature>
<evidence type="ECO:0000259" key="10">
    <source>
        <dbReference type="Pfam" id="PF16187"/>
    </source>
</evidence>
<dbReference type="RefSeq" id="XP_001242515.2">
    <property type="nucleotide sequence ID" value="XM_001242514.2"/>
</dbReference>
<evidence type="ECO:0000313" key="13">
    <source>
        <dbReference type="Proteomes" id="UP000001261"/>
    </source>
</evidence>
<dbReference type="Proteomes" id="UP000001261">
    <property type="component" value="Unassembled WGS sequence"/>
</dbReference>
<dbReference type="GO" id="GO:0043171">
    <property type="term" value="P:peptide catabolic process"/>
    <property type="evidence" value="ECO:0007669"/>
    <property type="project" value="TreeGrafter"/>
</dbReference>
<evidence type="ECO:0000259" key="8">
    <source>
        <dbReference type="Pfam" id="PF00675"/>
    </source>
</evidence>
<dbReference type="GO" id="GO:0004222">
    <property type="term" value="F:metalloendopeptidase activity"/>
    <property type="evidence" value="ECO:0007669"/>
    <property type="project" value="TreeGrafter"/>
</dbReference>
<dbReference type="Pfam" id="PF22456">
    <property type="entry name" value="PqqF-like_C_4"/>
    <property type="match status" value="1"/>
</dbReference>
<dbReference type="InterPro" id="IPR050626">
    <property type="entry name" value="Peptidase_M16"/>
</dbReference>
<dbReference type="FunCoup" id="J3K835">
    <property type="interactions" value="977"/>
</dbReference>
<dbReference type="InterPro" id="IPR011249">
    <property type="entry name" value="Metalloenz_LuxS/M16"/>
</dbReference>